<dbReference type="InterPro" id="IPR013083">
    <property type="entry name" value="Znf_RING/FYVE/PHD"/>
</dbReference>
<evidence type="ECO:0000313" key="14">
    <source>
        <dbReference type="Proteomes" id="UP000769528"/>
    </source>
</evidence>
<evidence type="ECO:0000256" key="5">
    <source>
        <dbReference type="ARBA" id="ARBA00022833"/>
    </source>
</evidence>
<dbReference type="GO" id="GO:0005634">
    <property type="term" value="C:nucleus"/>
    <property type="evidence" value="ECO:0007669"/>
    <property type="project" value="UniProtKB-SubCell"/>
</dbReference>
<comment type="similarity">
    <text evidence="2">Belongs to the ING family.</text>
</comment>
<dbReference type="CDD" id="cd15505">
    <property type="entry name" value="PHD_ING"/>
    <property type="match status" value="1"/>
</dbReference>
<feature type="site" description="Histone H3K4me3 binding" evidence="7">
    <location>
        <position position="264"/>
    </location>
</feature>
<dbReference type="InterPro" id="IPR001965">
    <property type="entry name" value="Znf_PHD"/>
</dbReference>
<evidence type="ECO:0000259" key="12">
    <source>
        <dbReference type="PROSITE" id="PS50016"/>
    </source>
</evidence>
<dbReference type="OrthoDB" id="5411773at2759"/>
<dbReference type="Proteomes" id="UP000769528">
    <property type="component" value="Unassembled WGS sequence"/>
</dbReference>
<evidence type="ECO:0000256" key="6">
    <source>
        <dbReference type="ARBA" id="ARBA00023242"/>
    </source>
</evidence>
<dbReference type="SMART" id="SM00249">
    <property type="entry name" value="PHD"/>
    <property type="match status" value="1"/>
</dbReference>
<feature type="domain" description="PHD-type" evidence="12">
    <location>
        <begin position="251"/>
        <end position="300"/>
    </location>
</feature>
<feature type="binding site" evidence="8">
    <location>
        <position position="256"/>
    </location>
    <ligand>
        <name>Zn(2+)</name>
        <dbReference type="ChEBI" id="CHEBI:29105"/>
        <label>1</label>
    </ligand>
</feature>
<protein>
    <recommendedName>
        <fullName evidence="12">PHD-type domain-containing protein</fullName>
    </recommendedName>
</protein>
<evidence type="ECO:0000256" key="2">
    <source>
        <dbReference type="ARBA" id="ARBA00010210"/>
    </source>
</evidence>
<keyword evidence="5 8" id="KW-0862">Zinc</keyword>
<dbReference type="Gene3D" id="3.30.40.10">
    <property type="entry name" value="Zinc/RING finger domain, C3HC4 (zinc finger)"/>
    <property type="match status" value="1"/>
</dbReference>
<comment type="subcellular location">
    <subcellularLocation>
        <location evidence="1">Nucleus</location>
    </subcellularLocation>
</comment>
<feature type="region of interest" description="Disordered" evidence="11">
    <location>
        <begin position="151"/>
        <end position="181"/>
    </location>
</feature>
<dbReference type="PANTHER" id="PTHR10333:SF94">
    <property type="entry name" value="FINGER DOMAIN PROTEIN, PUTATIVE (AFU_ORTHOLOGUE AFUA_3G11940)-RELATED"/>
    <property type="match status" value="1"/>
</dbReference>
<feature type="site" description="Histone H3K4me3 binding" evidence="7">
    <location>
        <position position="276"/>
    </location>
</feature>
<dbReference type="SUPFAM" id="SSF57903">
    <property type="entry name" value="FYVE/PHD zinc finger"/>
    <property type="match status" value="1"/>
</dbReference>
<proteinExistence type="inferred from homology"/>
<evidence type="ECO:0000256" key="4">
    <source>
        <dbReference type="ARBA" id="ARBA00022771"/>
    </source>
</evidence>
<dbReference type="GO" id="GO:0004402">
    <property type="term" value="F:histone acetyltransferase activity"/>
    <property type="evidence" value="ECO:0007669"/>
    <property type="project" value="TreeGrafter"/>
</dbReference>
<organism evidence="13 14">
    <name type="scientific">Wickerhamomyces mucosus</name>
    <dbReference type="NCBI Taxonomy" id="1378264"/>
    <lineage>
        <taxon>Eukaryota</taxon>
        <taxon>Fungi</taxon>
        <taxon>Dikarya</taxon>
        <taxon>Ascomycota</taxon>
        <taxon>Saccharomycotina</taxon>
        <taxon>Saccharomycetes</taxon>
        <taxon>Phaffomycetales</taxon>
        <taxon>Wickerhamomycetaceae</taxon>
        <taxon>Wickerhamomyces</taxon>
    </lineage>
</organism>
<keyword evidence="3 8" id="KW-0479">Metal-binding</keyword>
<feature type="binding site" evidence="8">
    <location>
        <position position="297"/>
    </location>
    <ligand>
        <name>Zn(2+)</name>
        <dbReference type="ChEBI" id="CHEBI:29105"/>
        <label>2</label>
    </ligand>
</feature>
<dbReference type="InterPro" id="IPR019786">
    <property type="entry name" value="Zinc_finger_PHD-type_CS"/>
</dbReference>
<feature type="coiled-coil region" evidence="10">
    <location>
        <begin position="98"/>
        <end position="125"/>
    </location>
</feature>
<name>A0A9P8TAB1_9ASCO</name>
<dbReference type="InterPro" id="IPR011011">
    <property type="entry name" value="Znf_FYVE_PHD"/>
</dbReference>
<dbReference type="GO" id="GO:0006355">
    <property type="term" value="P:regulation of DNA-templated transcription"/>
    <property type="evidence" value="ECO:0007669"/>
    <property type="project" value="TreeGrafter"/>
</dbReference>
<feature type="coiled-coil region" evidence="10">
    <location>
        <begin position="28"/>
        <end position="55"/>
    </location>
</feature>
<evidence type="ECO:0000256" key="3">
    <source>
        <dbReference type="ARBA" id="ARBA00022723"/>
    </source>
</evidence>
<comment type="caution">
    <text evidence="13">The sequence shown here is derived from an EMBL/GenBank/DDBJ whole genome shotgun (WGS) entry which is preliminary data.</text>
</comment>
<dbReference type="GO" id="GO:0008270">
    <property type="term" value="F:zinc ion binding"/>
    <property type="evidence" value="ECO:0007669"/>
    <property type="project" value="UniProtKB-KW"/>
</dbReference>
<reference evidence="13" key="2">
    <citation type="submission" date="2021-01" db="EMBL/GenBank/DDBJ databases">
        <authorList>
            <person name="Schikora-Tamarit M.A."/>
        </authorList>
    </citation>
    <scope>NUCLEOTIDE SEQUENCE</scope>
    <source>
        <strain evidence="13">CBS6341</strain>
    </source>
</reference>
<evidence type="ECO:0000256" key="10">
    <source>
        <dbReference type="SAM" id="Coils"/>
    </source>
</evidence>
<feature type="binding site" evidence="8">
    <location>
        <position position="267"/>
    </location>
    <ligand>
        <name>Zn(2+)</name>
        <dbReference type="ChEBI" id="CHEBI:29105"/>
        <label>2</label>
    </ligand>
</feature>
<dbReference type="AlphaFoldDB" id="A0A9P8TAB1"/>
<keyword evidence="6" id="KW-0539">Nucleus</keyword>
<keyword evidence="10" id="KW-0175">Coiled coil</keyword>
<feature type="site" description="Histone H3K4me3 binding" evidence="7">
    <location>
        <position position="253"/>
    </location>
</feature>
<evidence type="ECO:0000256" key="1">
    <source>
        <dbReference type="ARBA" id="ARBA00004123"/>
    </source>
</evidence>
<dbReference type="InterPro" id="IPR028651">
    <property type="entry name" value="ING_fam"/>
</dbReference>
<evidence type="ECO:0000256" key="11">
    <source>
        <dbReference type="SAM" id="MobiDB-lite"/>
    </source>
</evidence>
<evidence type="ECO:0000313" key="13">
    <source>
        <dbReference type="EMBL" id="KAH3671419.1"/>
    </source>
</evidence>
<dbReference type="PROSITE" id="PS50016">
    <property type="entry name" value="ZF_PHD_2"/>
    <property type="match status" value="1"/>
</dbReference>
<evidence type="ECO:0000256" key="9">
    <source>
        <dbReference type="PROSITE-ProRule" id="PRU00146"/>
    </source>
</evidence>
<feature type="binding site" evidence="8">
    <location>
        <position position="272"/>
    </location>
    <ligand>
        <name>Zn(2+)</name>
        <dbReference type="ChEBI" id="CHEBI:29105"/>
        <label>2</label>
    </ligand>
</feature>
<gene>
    <name evidence="13" type="ORF">WICMUC_004643</name>
</gene>
<evidence type="ECO:0000256" key="8">
    <source>
        <dbReference type="PIRSR" id="PIRSR628651-51"/>
    </source>
</evidence>
<feature type="binding site" evidence="8">
    <location>
        <position position="281"/>
    </location>
    <ligand>
        <name>Zn(2+)</name>
        <dbReference type="ChEBI" id="CHEBI:29105"/>
        <label>1</label>
    </ligand>
</feature>
<feature type="compositionally biased region" description="Polar residues" evidence="11">
    <location>
        <begin position="152"/>
        <end position="169"/>
    </location>
</feature>
<dbReference type="InterPro" id="IPR019787">
    <property type="entry name" value="Znf_PHD-finger"/>
</dbReference>
<sequence>MSEIDVRSSFVSIVDHLPCEITRKLWLIQSLNKEYDTLKNKLNGKLKELQTIQTENITKFEYLQKIELINSLSYNLHRIRSESLQESNSILISIKIAKNQVELQSQQLNHELKMYQNELELKINKDKHHQRSNTKVTNNPKKLTLKIKLPLQQPTSNDKTGENNVNLMTDESPRKRGRPKLSSTNIISKQDKNIKVEKKLIIKKLKTKVSNQQSNLNSKIPKKQVNSNKHNNGQILIDQNTKQEQEQEKEPLYCICKRPSEGDMVACDNPKCKMEWFHYECVGLKRPPRGEWFCPKCIKKLEKKKKL</sequence>
<reference evidence="13" key="1">
    <citation type="journal article" date="2021" name="Open Biol.">
        <title>Shared evolutionary footprints suggest mitochondrial oxidative damage underlies multiple complex I losses in fungi.</title>
        <authorList>
            <person name="Schikora-Tamarit M.A."/>
            <person name="Marcet-Houben M."/>
            <person name="Nosek J."/>
            <person name="Gabaldon T."/>
        </authorList>
    </citation>
    <scope>NUCLEOTIDE SEQUENCE</scope>
    <source>
        <strain evidence="13">CBS6341</strain>
    </source>
</reference>
<feature type="binding site" evidence="8">
    <location>
        <position position="278"/>
    </location>
    <ligand>
        <name>Zn(2+)</name>
        <dbReference type="ChEBI" id="CHEBI:29105"/>
        <label>1</label>
    </ligand>
</feature>
<feature type="site" description="Histone H3K4me3 binding" evidence="7">
    <location>
        <position position="268"/>
    </location>
</feature>
<evidence type="ECO:0000256" key="7">
    <source>
        <dbReference type="PIRSR" id="PIRSR628651-50"/>
    </source>
</evidence>
<dbReference type="Pfam" id="PF00628">
    <property type="entry name" value="PHD"/>
    <property type="match status" value="1"/>
</dbReference>
<dbReference type="PROSITE" id="PS01359">
    <property type="entry name" value="ZF_PHD_1"/>
    <property type="match status" value="1"/>
</dbReference>
<keyword evidence="4 9" id="KW-0863">Zinc-finger</keyword>
<dbReference type="EMBL" id="JAEUBF010001280">
    <property type="protein sequence ID" value="KAH3671419.1"/>
    <property type="molecule type" value="Genomic_DNA"/>
</dbReference>
<dbReference type="PANTHER" id="PTHR10333">
    <property type="entry name" value="INHIBITOR OF GROWTH PROTEIN"/>
    <property type="match status" value="1"/>
</dbReference>
<accession>A0A9P8TAB1</accession>
<dbReference type="GO" id="GO:0000123">
    <property type="term" value="C:histone acetyltransferase complex"/>
    <property type="evidence" value="ECO:0007669"/>
    <property type="project" value="TreeGrafter"/>
</dbReference>
<keyword evidence="14" id="KW-1185">Reference proteome</keyword>
<feature type="binding site" evidence="8">
    <location>
        <position position="254"/>
    </location>
    <ligand>
        <name>Zn(2+)</name>
        <dbReference type="ChEBI" id="CHEBI:29105"/>
        <label>1</label>
    </ligand>
</feature>
<feature type="binding site" evidence="8">
    <location>
        <position position="294"/>
    </location>
    <ligand>
        <name>Zn(2+)</name>
        <dbReference type="ChEBI" id="CHEBI:29105"/>
        <label>2</label>
    </ligand>
</feature>